<dbReference type="EMBL" id="AZDA01000140">
    <property type="protein sequence ID" value="KRK32539.1"/>
    <property type="molecule type" value="Genomic_DNA"/>
</dbReference>
<organism evidence="1 2">
    <name type="scientific">Loigolactobacillus bifermentans DSM 20003</name>
    <dbReference type="NCBI Taxonomy" id="1423726"/>
    <lineage>
        <taxon>Bacteria</taxon>
        <taxon>Bacillati</taxon>
        <taxon>Bacillota</taxon>
        <taxon>Bacilli</taxon>
        <taxon>Lactobacillales</taxon>
        <taxon>Lactobacillaceae</taxon>
        <taxon>Loigolactobacillus</taxon>
    </lineage>
</organism>
<gene>
    <name evidence="1" type="ORF">FC07_GL001963</name>
</gene>
<sequence>MAEHAFTLAKLEDHAVYTAIMPFQVATEISANFNAFPGDRIRIVGKFPNGAFVYNLDDKAGFFVPTRRIAELFG</sequence>
<protein>
    <submittedName>
        <fullName evidence="1">Uncharacterized protein</fullName>
    </submittedName>
</protein>
<dbReference type="AlphaFoldDB" id="A0A0R1GES0"/>
<evidence type="ECO:0000313" key="2">
    <source>
        <dbReference type="Proteomes" id="UP000051461"/>
    </source>
</evidence>
<dbReference type="RefSeq" id="WP_057905805.1">
    <property type="nucleotide sequence ID" value="NZ_AZDA01000140.1"/>
</dbReference>
<comment type="caution">
    <text evidence="1">The sequence shown here is derived from an EMBL/GenBank/DDBJ whole genome shotgun (WGS) entry which is preliminary data.</text>
</comment>
<dbReference type="Proteomes" id="UP000051461">
    <property type="component" value="Unassembled WGS sequence"/>
</dbReference>
<reference evidence="1 2" key="1">
    <citation type="journal article" date="2015" name="Genome Announc.">
        <title>Expanding the biotechnology potential of lactobacilli through comparative genomics of 213 strains and associated genera.</title>
        <authorList>
            <person name="Sun Z."/>
            <person name="Harris H.M."/>
            <person name="McCann A."/>
            <person name="Guo C."/>
            <person name="Argimon S."/>
            <person name="Zhang W."/>
            <person name="Yang X."/>
            <person name="Jeffery I.B."/>
            <person name="Cooney J.C."/>
            <person name="Kagawa T.F."/>
            <person name="Liu W."/>
            <person name="Song Y."/>
            <person name="Salvetti E."/>
            <person name="Wrobel A."/>
            <person name="Rasinkangas P."/>
            <person name="Parkhill J."/>
            <person name="Rea M.C."/>
            <person name="O'Sullivan O."/>
            <person name="Ritari J."/>
            <person name="Douillard F.P."/>
            <person name="Paul Ross R."/>
            <person name="Yang R."/>
            <person name="Briner A.E."/>
            <person name="Felis G.E."/>
            <person name="de Vos W.M."/>
            <person name="Barrangou R."/>
            <person name="Klaenhammer T.R."/>
            <person name="Caufield P.W."/>
            <person name="Cui Y."/>
            <person name="Zhang H."/>
            <person name="O'Toole P.W."/>
        </authorList>
    </citation>
    <scope>NUCLEOTIDE SEQUENCE [LARGE SCALE GENOMIC DNA]</scope>
    <source>
        <strain evidence="1 2">DSM 20003</strain>
    </source>
</reference>
<evidence type="ECO:0000313" key="1">
    <source>
        <dbReference type="EMBL" id="KRK32539.1"/>
    </source>
</evidence>
<keyword evidence="2" id="KW-1185">Reference proteome</keyword>
<name>A0A0R1GES0_9LACO</name>
<proteinExistence type="predicted"/>
<dbReference type="OrthoDB" id="2298869at2"/>
<accession>A0A0R1GES0</accession>
<dbReference type="PATRIC" id="fig|1423726.3.peg.2039"/>